<gene>
    <name evidence="2" type="ORF">RDB_LOCUS164196</name>
</gene>
<dbReference type="AlphaFoldDB" id="A0A8H3HZ99"/>
<evidence type="ECO:0000256" key="1">
    <source>
        <dbReference type="SAM" id="Phobius"/>
    </source>
</evidence>
<organism evidence="2 3">
    <name type="scientific">Rhizoctonia solani</name>
    <dbReference type="NCBI Taxonomy" id="456999"/>
    <lineage>
        <taxon>Eukaryota</taxon>
        <taxon>Fungi</taxon>
        <taxon>Dikarya</taxon>
        <taxon>Basidiomycota</taxon>
        <taxon>Agaricomycotina</taxon>
        <taxon>Agaricomycetes</taxon>
        <taxon>Cantharellales</taxon>
        <taxon>Ceratobasidiaceae</taxon>
        <taxon>Rhizoctonia</taxon>
    </lineage>
</organism>
<evidence type="ECO:0000313" key="3">
    <source>
        <dbReference type="Proteomes" id="UP000663827"/>
    </source>
</evidence>
<feature type="transmembrane region" description="Helical" evidence="1">
    <location>
        <begin position="55"/>
        <end position="88"/>
    </location>
</feature>
<protein>
    <submittedName>
        <fullName evidence="2">Uncharacterized protein</fullName>
    </submittedName>
</protein>
<keyword evidence="1" id="KW-0812">Transmembrane</keyword>
<accession>A0A8H3HZ99</accession>
<name>A0A8H3HZ99_9AGAM</name>
<reference evidence="2" key="1">
    <citation type="submission" date="2021-01" db="EMBL/GenBank/DDBJ databases">
        <authorList>
            <person name="Kaushik A."/>
        </authorList>
    </citation>
    <scope>NUCLEOTIDE SEQUENCE</scope>
    <source>
        <strain evidence="2">AG5</strain>
    </source>
</reference>
<dbReference type="EMBL" id="CAJNJQ010005463">
    <property type="protein sequence ID" value="CAE7218983.1"/>
    <property type="molecule type" value="Genomic_DNA"/>
</dbReference>
<evidence type="ECO:0000313" key="2">
    <source>
        <dbReference type="EMBL" id="CAE7218983.1"/>
    </source>
</evidence>
<sequence>MASSYFCCCLPVRLGVLILSLLSLTTGGISATGTWYVYSRIQQASPGLLKTPHNVAFILSGMVYTLLVVAALMGIIVAQVAVSVFAIYASFRH</sequence>
<dbReference type="Proteomes" id="UP000663827">
    <property type="component" value="Unassembled WGS sequence"/>
</dbReference>
<keyword evidence="1" id="KW-1133">Transmembrane helix</keyword>
<proteinExistence type="predicted"/>
<feature type="non-terminal residue" evidence="2">
    <location>
        <position position="1"/>
    </location>
</feature>
<keyword evidence="1" id="KW-0472">Membrane</keyword>
<comment type="caution">
    <text evidence="2">The sequence shown here is derived from an EMBL/GenBank/DDBJ whole genome shotgun (WGS) entry which is preliminary data.</text>
</comment>